<organism evidence="10 11">
    <name type="scientific">Chitinophaga defluvii</name>
    <dbReference type="NCBI Taxonomy" id="3163343"/>
    <lineage>
        <taxon>Bacteria</taxon>
        <taxon>Pseudomonadati</taxon>
        <taxon>Bacteroidota</taxon>
        <taxon>Chitinophagia</taxon>
        <taxon>Chitinophagales</taxon>
        <taxon>Chitinophagaceae</taxon>
        <taxon>Chitinophaga</taxon>
    </lineage>
</organism>
<evidence type="ECO:0000256" key="3">
    <source>
        <dbReference type="ARBA" id="ARBA00022676"/>
    </source>
</evidence>
<dbReference type="EMBL" id="JBEXAC010000002">
    <property type="protein sequence ID" value="MET6999611.1"/>
    <property type="molecule type" value="Genomic_DNA"/>
</dbReference>
<feature type="transmembrane region" description="Helical" evidence="8">
    <location>
        <begin position="153"/>
        <end position="183"/>
    </location>
</feature>
<feature type="transmembrane region" description="Helical" evidence="8">
    <location>
        <begin position="128"/>
        <end position="147"/>
    </location>
</feature>
<dbReference type="InterPro" id="IPR038731">
    <property type="entry name" value="RgtA/B/C-like"/>
</dbReference>
<proteinExistence type="predicted"/>
<feature type="domain" description="Glycosyltransferase RgtA/B/C/D-like" evidence="9">
    <location>
        <begin position="57"/>
        <end position="213"/>
    </location>
</feature>
<dbReference type="PANTHER" id="PTHR33908:SF11">
    <property type="entry name" value="MEMBRANE PROTEIN"/>
    <property type="match status" value="1"/>
</dbReference>
<feature type="transmembrane region" description="Helical" evidence="8">
    <location>
        <begin position="12"/>
        <end position="33"/>
    </location>
</feature>
<dbReference type="Pfam" id="PF13231">
    <property type="entry name" value="PMT_2"/>
    <property type="match status" value="1"/>
</dbReference>
<reference evidence="10 11" key="1">
    <citation type="submission" date="2024-06" db="EMBL/GenBank/DDBJ databases">
        <title>Chitinophaga defluvii sp. nov., isolated from municipal sewage.</title>
        <authorList>
            <person name="Zhang L."/>
        </authorList>
    </citation>
    <scope>NUCLEOTIDE SEQUENCE [LARGE SCALE GENOMIC DNA]</scope>
    <source>
        <strain evidence="10 11">H8</strain>
    </source>
</reference>
<sequence length="514" mass="59155">MMQPTRRFAYPYLLLFFILVKVVLQYVVINPMYDLHRDEYLHLDMASHISAGYLSVPPFTALVSLLIKWLGNDVFWVKFFPVLFGVLTMVLIWRMVELLKGDWFAQVLAACAFLCSAYTRLNMLYQPNSFDVLCWTLLFYCLLQYIRTMHYKWLLWLGVVLGVGFLNKYNILFLAVGMLPAALLSPQKQLFVNKYLYWAGGIALLIALPNIIWQIRNGLPVIHHMKELAQYQLVNVNRLDFLKSQLVFFLGGGFLIIAALVGFIFHRPFRPYRIIGWTYLFVLLLFIYLQAKDYYALGLYPVLLAFGSVYWERFFTQGWTRRLRVVWVLVIVLPFAFLLNVIFPILGPKAIAQKAEKFNSLGLLRWEDGKNHALPQDFADMLGWRELAVLTLKAYEGVPEADKNKTIVICDNYGQAGALNYYNRGKMPAVVSFNADYVFWFPRLDTVRCIIIVGDPPDEIARAYTTTSVTIGTVANPLAREYGAGVYVLTGVSPEVPALLLKLGKEKEKEFRSW</sequence>
<keyword evidence="11" id="KW-1185">Reference proteome</keyword>
<accession>A0ABV2T9F3</accession>
<evidence type="ECO:0000256" key="2">
    <source>
        <dbReference type="ARBA" id="ARBA00022475"/>
    </source>
</evidence>
<dbReference type="Proteomes" id="UP001549749">
    <property type="component" value="Unassembled WGS sequence"/>
</dbReference>
<feature type="transmembrane region" description="Helical" evidence="8">
    <location>
        <begin position="294"/>
        <end position="311"/>
    </location>
</feature>
<dbReference type="PANTHER" id="PTHR33908">
    <property type="entry name" value="MANNOSYLTRANSFERASE YKCB-RELATED"/>
    <property type="match status" value="1"/>
</dbReference>
<keyword evidence="6 8" id="KW-1133">Transmembrane helix</keyword>
<evidence type="ECO:0000256" key="7">
    <source>
        <dbReference type="ARBA" id="ARBA00023136"/>
    </source>
</evidence>
<evidence type="ECO:0000256" key="5">
    <source>
        <dbReference type="ARBA" id="ARBA00022692"/>
    </source>
</evidence>
<feature type="transmembrane region" description="Helical" evidence="8">
    <location>
        <begin position="74"/>
        <end position="96"/>
    </location>
</feature>
<feature type="transmembrane region" description="Helical" evidence="8">
    <location>
        <begin position="246"/>
        <end position="265"/>
    </location>
</feature>
<keyword evidence="4" id="KW-0808">Transferase</keyword>
<keyword evidence="2" id="KW-1003">Cell membrane</keyword>
<keyword evidence="5 8" id="KW-0812">Transmembrane</keyword>
<evidence type="ECO:0000256" key="4">
    <source>
        <dbReference type="ARBA" id="ARBA00022679"/>
    </source>
</evidence>
<evidence type="ECO:0000313" key="11">
    <source>
        <dbReference type="Proteomes" id="UP001549749"/>
    </source>
</evidence>
<protein>
    <submittedName>
        <fullName evidence="10">Glycosyltransferase family 39 protein</fullName>
    </submittedName>
</protein>
<dbReference type="InterPro" id="IPR050297">
    <property type="entry name" value="LipidA_mod_glycosyltrf_83"/>
</dbReference>
<evidence type="ECO:0000259" key="9">
    <source>
        <dbReference type="Pfam" id="PF13231"/>
    </source>
</evidence>
<feature type="transmembrane region" description="Helical" evidence="8">
    <location>
        <begin position="272"/>
        <end position="288"/>
    </location>
</feature>
<feature type="transmembrane region" description="Helical" evidence="8">
    <location>
        <begin position="45"/>
        <end position="67"/>
    </location>
</feature>
<feature type="transmembrane region" description="Helical" evidence="8">
    <location>
        <begin position="323"/>
        <end position="346"/>
    </location>
</feature>
<keyword evidence="3" id="KW-0328">Glycosyltransferase</keyword>
<comment type="caution">
    <text evidence="10">The sequence shown here is derived from an EMBL/GenBank/DDBJ whole genome shotgun (WGS) entry which is preliminary data.</text>
</comment>
<feature type="transmembrane region" description="Helical" evidence="8">
    <location>
        <begin position="103"/>
        <end position="121"/>
    </location>
</feature>
<name>A0ABV2T9F3_9BACT</name>
<evidence type="ECO:0000256" key="1">
    <source>
        <dbReference type="ARBA" id="ARBA00004651"/>
    </source>
</evidence>
<evidence type="ECO:0000256" key="8">
    <source>
        <dbReference type="SAM" id="Phobius"/>
    </source>
</evidence>
<dbReference type="RefSeq" id="WP_354662175.1">
    <property type="nucleotide sequence ID" value="NZ_JBEXAC010000002.1"/>
</dbReference>
<keyword evidence="7 8" id="KW-0472">Membrane</keyword>
<evidence type="ECO:0000256" key="6">
    <source>
        <dbReference type="ARBA" id="ARBA00022989"/>
    </source>
</evidence>
<evidence type="ECO:0000313" key="10">
    <source>
        <dbReference type="EMBL" id="MET6999611.1"/>
    </source>
</evidence>
<gene>
    <name evidence="10" type="ORF">ABR189_19640</name>
</gene>
<comment type="subcellular location">
    <subcellularLocation>
        <location evidence="1">Cell membrane</location>
        <topology evidence="1">Multi-pass membrane protein</topology>
    </subcellularLocation>
</comment>
<feature type="transmembrane region" description="Helical" evidence="8">
    <location>
        <begin position="195"/>
        <end position="215"/>
    </location>
</feature>